<keyword evidence="3" id="KW-1185">Reference proteome</keyword>
<name>A0A9D4Z2X3_ADICA</name>
<dbReference type="OrthoDB" id="185373at2759"/>
<comment type="caution">
    <text evidence="2">The sequence shown here is derived from an EMBL/GenBank/DDBJ whole genome shotgun (WGS) entry which is preliminary data.</text>
</comment>
<proteinExistence type="predicted"/>
<reference evidence="2" key="1">
    <citation type="submission" date="2021-01" db="EMBL/GenBank/DDBJ databases">
        <title>Adiantum capillus-veneris genome.</title>
        <authorList>
            <person name="Fang Y."/>
            <person name="Liao Q."/>
        </authorList>
    </citation>
    <scope>NUCLEOTIDE SEQUENCE</scope>
    <source>
        <strain evidence="2">H3</strain>
        <tissue evidence="2">Leaf</tissue>
    </source>
</reference>
<dbReference type="AlphaFoldDB" id="A0A9D4Z2X3"/>
<evidence type="ECO:0000256" key="1">
    <source>
        <dbReference type="SAM" id="MobiDB-lite"/>
    </source>
</evidence>
<sequence length="93" mass="10923">MTTSCLYTAEYWILLATSSEFSEQEKVDETMSKEMMAQLMGHRAVHQGIRSTEEEEEGQEEAGEEHTEYSKDSRFAKHMQEMAMKTMFKQWKT</sequence>
<organism evidence="2 3">
    <name type="scientific">Adiantum capillus-veneris</name>
    <name type="common">Maidenhair fern</name>
    <dbReference type="NCBI Taxonomy" id="13818"/>
    <lineage>
        <taxon>Eukaryota</taxon>
        <taxon>Viridiplantae</taxon>
        <taxon>Streptophyta</taxon>
        <taxon>Embryophyta</taxon>
        <taxon>Tracheophyta</taxon>
        <taxon>Polypodiopsida</taxon>
        <taxon>Polypodiidae</taxon>
        <taxon>Polypodiales</taxon>
        <taxon>Pteridineae</taxon>
        <taxon>Pteridaceae</taxon>
        <taxon>Vittarioideae</taxon>
        <taxon>Adiantum</taxon>
    </lineage>
</organism>
<gene>
    <name evidence="2" type="ORF">GOP47_0024728</name>
</gene>
<accession>A0A9D4Z2X3</accession>
<feature type="region of interest" description="Disordered" evidence="1">
    <location>
        <begin position="41"/>
        <end position="72"/>
    </location>
</feature>
<evidence type="ECO:0000313" key="2">
    <source>
        <dbReference type="EMBL" id="KAI5060308.1"/>
    </source>
</evidence>
<dbReference type="EMBL" id="JABFUD020000024">
    <property type="protein sequence ID" value="KAI5060308.1"/>
    <property type="molecule type" value="Genomic_DNA"/>
</dbReference>
<dbReference type="Proteomes" id="UP000886520">
    <property type="component" value="Chromosome 24"/>
</dbReference>
<protein>
    <submittedName>
        <fullName evidence="2">Uncharacterized protein</fullName>
    </submittedName>
</protein>
<evidence type="ECO:0000313" key="3">
    <source>
        <dbReference type="Proteomes" id="UP000886520"/>
    </source>
</evidence>
<feature type="compositionally biased region" description="Acidic residues" evidence="1">
    <location>
        <begin position="53"/>
        <end position="63"/>
    </location>
</feature>